<name>A0A2H9U472_9GAMM</name>
<reference evidence="1 2" key="1">
    <citation type="submission" date="2017-11" db="EMBL/GenBank/DDBJ databases">
        <title>Draft genome sequence of environmental isolate Aeromonas cavernicola sp. nov. MDC 2508.</title>
        <authorList>
            <person name="Colston S.M."/>
            <person name="Navarro A."/>
            <person name="Martinez-Murcia A.J."/>
            <person name="Graf J."/>
        </authorList>
    </citation>
    <scope>NUCLEOTIDE SEQUENCE [LARGE SCALE GENOMIC DNA]</scope>
    <source>
        <strain evidence="1 2">MDC 2508</strain>
    </source>
</reference>
<protein>
    <submittedName>
        <fullName evidence="1">Uncharacterized protein</fullName>
    </submittedName>
</protein>
<dbReference type="EMBL" id="PGGC01000091">
    <property type="protein sequence ID" value="PJG58836.1"/>
    <property type="molecule type" value="Genomic_DNA"/>
</dbReference>
<dbReference type="Proteomes" id="UP000235861">
    <property type="component" value="Unassembled WGS sequence"/>
</dbReference>
<keyword evidence="2" id="KW-1185">Reference proteome</keyword>
<dbReference type="AlphaFoldDB" id="A0A2H9U472"/>
<proteinExistence type="predicted"/>
<comment type="caution">
    <text evidence="1">The sequence shown here is derived from an EMBL/GenBank/DDBJ whole genome shotgun (WGS) entry which is preliminary data.</text>
</comment>
<evidence type="ECO:0000313" key="2">
    <source>
        <dbReference type="Proteomes" id="UP000235861"/>
    </source>
</evidence>
<accession>A0A2H9U472</accession>
<organism evidence="1 2">
    <name type="scientific">Aeromonas cavernicola</name>
    <dbReference type="NCBI Taxonomy" id="1006623"/>
    <lineage>
        <taxon>Bacteria</taxon>
        <taxon>Pseudomonadati</taxon>
        <taxon>Pseudomonadota</taxon>
        <taxon>Gammaproteobacteria</taxon>
        <taxon>Aeromonadales</taxon>
        <taxon>Aeromonadaceae</taxon>
        <taxon>Aeromonas</taxon>
    </lineage>
</organism>
<evidence type="ECO:0000313" key="1">
    <source>
        <dbReference type="EMBL" id="PJG58836.1"/>
    </source>
</evidence>
<sequence length="98" mass="10958">MIKGLCRPVLTTLQGYHMGYVWNDFGVLAGVCENDDCFFVVSTEAQARKISKYAFKESAVDVAQTAKSMIGCKVRLRTSQNTAKWSPEVWFSGIEQVN</sequence>
<gene>
    <name evidence="1" type="ORF">CUC53_10435</name>
</gene>